<feature type="transmembrane region" description="Helical" evidence="2">
    <location>
        <begin position="184"/>
        <end position="201"/>
    </location>
</feature>
<dbReference type="EMBL" id="DS114102">
    <property type="protein sequence ID" value="EAX90503.1"/>
    <property type="molecule type" value="Genomic_DNA"/>
</dbReference>
<feature type="transmembrane region" description="Helical" evidence="2">
    <location>
        <begin position="344"/>
        <end position="364"/>
    </location>
</feature>
<evidence type="ECO:0008006" key="5">
    <source>
        <dbReference type="Google" id="ProtNLM"/>
    </source>
</evidence>
<dbReference type="VEuPathDB" id="TrichDB:TVAGG3_0244280"/>
<keyword evidence="4" id="KW-1185">Reference proteome</keyword>
<dbReference type="KEGG" id="tva:4748189"/>
<feature type="transmembrane region" description="Helical" evidence="2">
    <location>
        <begin position="450"/>
        <end position="467"/>
    </location>
</feature>
<dbReference type="OrthoDB" id="10263533at2759"/>
<feature type="compositionally biased region" description="Basic residues" evidence="1">
    <location>
        <begin position="636"/>
        <end position="650"/>
    </location>
</feature>
<name>A2FX57_TRIV3</name>
<feature type="compositionally biased region" description="Basic and acidic residues" evidence="1">
    <location>
        <begin position="624"/>
        <end position="635"/>
    </location>
</feature>
<evidence type="ECO:0000256" key="2">
    <source>
        <dbReference type="SAM" id="Phobius"/>
    </source>
</evidence>
<dbReference type="RefSeq" id="XP_001303433.1">
    <property type="nucleotide sequence ID" value="XM_001303432.1"/>
</dbReference>
<dbReference type="VEuPathDB" id="TrichDB:TVAG_311310"/>
<organism evidence="3 4">
    <name type="scientific">Trichomonas vaginalis (strain ATCC PRA-98 / G3)</name>
    <dbReference type="NCBI Taxonomy" id="412133"/>
    <lineage>
        <taxon>Eukaryota</taxon>
        <taxon>Metamonada</taxon>
        <taxon>Parabasalia</taxon>
        <taxon>Trichomonadida</taxon>
        <taxon>Trichomonadidae</taxon>
        <taxon>Trichomonas</taxon>
    </lineage>
</organism>
<reference evidence="3" key="1">
    <citation type="submission" date="2006-10" db="EMBL/GenBank/DDBJ databases">
        <authorList>
            <person name="Amadeo P."/>
            <person name="Zhao Q."/>
            <person name="Wortman J."/>
            <person name="Fraser-Liggett C."/>
            <person name="Carlton J."/>
        </authorList>
    </citation>
    <scope>NUCLEOTIDE SEQUENCE</scope>
    <source>
        <strain evidence="3">G3</strain>
    </source>
</reference>
<keyword evidence="2" id="KW-0472">Membrane</keyword>
<dbReference type="Proteomes" id="UP000001542">
    <property type="component" value="Unassembled WGS sequence"/>
</dbReference>
<evidence type="ECO:0000313" key="4">
    <source>
        <dbReference type="Proteomes" id="UP000001542"/>
    </source>
</evidence>
<feature type="region of interest" description="Disordered" evidence="1">
    <location>
        <begin position="624"/>
        <end position="650"/>
    </location>
</feature>
<reference evidence="3" key="2">
    <citation type="journal article" date="2007" name="Science">
        <title>Draft genome sequence of the sexually transmitted pathogen Trichomonas vaginalis.</title>
        <authorList>
            <person name="Carlton J.M."/>
            <person name="Hirt R.P."/>
            <person name="Silva J.C."/>
            <person name="Delcher A.L."/>
            <person name="Schatz M."/>
            <person name="Zhao Q."/>
            <person name="Wortman J.R."/>
            <person name="Bidwell S.L."/>
            <person name="Alsmark U.C.M."/>
            <person name="Besteiro S."/>
            <person name="Sicheritz-Ponten T."/>
            <person name="Noel C.J."/>
            <person name="Dacks J.B."/>
            <person name="Foster P.G."/>
            <person name="Simillion C."/>
            <person name="Van de Peer Y."/>
            <person name="Miranda-Saavedra D."/>
            <person name="Barton G.J."/>
            <person name="Westrop G.D."/>
            <person name="Mueller S."/>
            <person name="Dessi D."/>
            <person name="Fiori P.L."/>
            <person name="Ren Q."/>
            <person name="Paulsen I."/>
            <person name="Zhang H."/>
            <person name="Bastida-Corcuera F.D."/>
            <person name="Simoes-Barbosa A."/>
            <person name="Brown M.T."/>
            <person name="Hayes R.D."/>
            <person name="Mukherjee M."/>
            <person name="Okumura C.Y."/>
            <person name="Schneider R."/>
            <person name="Smith A.J."/>
            <person name="Vanacova S."/>
            <person name="Villalvazo M."/>
            <person name="Haas B.J."/>
            <person name="Pertea M."/>
            <person name="Feldblyum T.V."/>
            <person name="Utterback T.R."/>
            <person name="Shu C.L."/>
            <person name="Osoegawa K."/>
            <person name="de Jong P.J."/>
            <person name="Hrdy I."/>
            <person name="Horvathova L."/>
            <person name="Zubacova Z."/>
            <person name="Dolezal P."/>
            <person name="Malik S.B."/>
            <person name="Logsdon J.M. Jr."/>
            <person name="Henze K."/>
            <person name="Gupta A."/>
            <person name="Wang C.C."/>
            <person name="Dunne R.L."/>
            <person name="Upcroft J.A."/>
            <person name="Upcroft P."/>
            <person name="White O."/>
            <person name="Salzberg S.L."/>
            <person name="Tang P."/>
            <person name="Chiu C.-H."/>
            <person name="Lee Y.-S."/>
            <person name="Embley T.M."/>
            <person name="Coombs G.H."/>
            <person name="Mottram J.C."/>
            <person name="Tachezy J."/>
            <person name="Fraser-Liggett C.M."/>
            <person name="Johnson P.J."/>
        </authorList>
    </citation>
    <scope>NUCLEOTIDE SEQUENCE [LARGE SCALE GENOMIC DNA]</scope>
    <source>
        <strain evidence="3">G3</strain>
    </source>
</reference>
<feature type="transmembrane region" description="Helical" evidence="2">
    <location>
        <begin position="384"/>
        <end position="407"/>
    </location>
</feature>
<feature type="transmembrane region" description="Helical" evidence="2">
    <location>
        <begin position="59"/>
        <end position="78"/>
    </location>
</feature>
<keyword evidence="2" id="KW-0812">Transmembrane</keyword>
<dbReference type="eggNOG" id="ENOG502SR4Z">
    <property type="taxonomic scope" value="Eukaryota"/>
</dbReference>
<feature type="transmembrane region" description="Helical" evidence="2">
    <location>
        <begin position="32"/>
        <end position="53"/>
    </location>
</feature>
<feature type="transmembrane region" description="Helical" evidence="2">
    <location>
        <begin position="213"/>
        <end position="231"/>
    </location>
</feature>
<sequence>MWVPTIFVGIWWAYEVLTLIVLNRFDYLTRVFMAIPFGILYQSLFAFILQLWIPWGTKLTLVIDISLGVFATICHFISRKRHPSLIISISYIDAASLAIFLLWILKRMDYINLNGEGLSGGACYSDHSFQFNLITSFAVGINRKRKSLFDIEFPISVGSKLAYPVLPNFYVAFLAASCNCNFRTAFRVTTFLVGLSWIYLLHQFVKLFTRSSIAAAVALPIWIFSGGLGWLEIFENGFFNYYSNPNYIHRWTRVKNVFWFQSIAHIFNPQRSATFVFPLCAIVYICLWEGTKKFDWRYFLVAAFAVGITPQTQVHAYVALALLSLSLAVTTFKFKYFLKLVGCWTLYGIVANVIAFPLLAPFAIRTVENKEFIIVNPVWKDPKFGQGGFFHIFWNALGCTGAISLIFGFATADLQQIRYYLATFPILLISSFIMFQPWELDNTKLLHDGWFPIACAFTANYYMKLLLKTKNLSFVTIIVTIYISSLLSGILSLYTTESFLVPFYSHYNKEAGDWVSENTPVHAIFHYHKHVLCPSSCFAGRVIFSGYPGWTSSHGAINDTRTKSLYMLDEGISYYEYQKYDISYAWKSEGQPPFADTVDFAELVLERGLHRLYKIVDPKDRMPMMSKKKEIENDKKKQKKKKKAKRTFNF</sequence>
<feature type="transmembrane region" description="Helical" evidence="2">
    <location>
        <begin position="85"/>
        <end position="105"/>
    </location>
</feature>
<evidence type="ECO:0000313" key="3">
    <source>
        <dbReference type="EMBL" id="EAX90503.1"/>
    </source>
</evidence>
<keyword evidence="2" id="KW-1133">Transmembrane helix</keyword>
<gene>
    <name evidence="3" type="ORF">TVAG_311310</name>
</gene>
<feature type="transmembrane region" description="Helical" evidence="2">
    <location>
        <begin position="474"/>
        <end position="494"/>
    </location>
</feature>
<proteinExistence type="predicted"/>
<protein>
    <recommendedName>
        <fullName evidence="5">Mannosyltransferase</fullName>
    </recommendedName>
</protein>
<feature type="transmembrane region" description="Helical" evidence="2">
    <location>
        <begin position="419"/>
        <end position="438"/>
    </location>
</feature>
<dbReference type="AlphaFoldDB" id="A2FX57"/>
<evidence type="ECO:0000256" key="1">
    <source>
        <dbReference type="SAM" id="MobiDB-lite"/>
    </source>
</evidence>
<dbReference type="InParanoid" id="A2FX57"/>
<feature type="transmembrane region" description="Helical" evidence="2">
    <location>
        <begin position="6"/>
        <end position="25"/>
    </location>
</feature>
<accession>A2FX57</accession>